<feature type="region of interest" description="Disordered" evidence="1">
    <location>
        <begin position="1"/>
        <end position="20"/>
    </location>
</feature>
<dbReference type="Pfam" id="PF07514">
    <property type="entry name" value="TraI_2"/>
    <property type="match status" value="1"/>
</dbReference>
<dbReference type="InterPro" id="IPR011119">
    <property type="entry name" value="Unchr_helicase_relaxase_TraI"/>
</dbReference>
<dbReference type="EMBL" id="AAILSQ010000014">
    <property type="protein sequence ID" value="ECF6052524.1"/>
    <property type="molecule type" value="Genomic_DNA"/>
</dbReference>
<dbReference type="InterPro" id="IPR036390">
    <property type="entry name" value="WH_DNA-bd_sf"/>
</dbReference>
<organism evidence="3">
    <name type="scientific">Salmonella enterica subsp. salamae</name>
    <dbReference type="NCBI Taxonomy" id="59202"/>
    <lineage>
        <taxon>Bacteria</taxon>
        <taxon>Pseudomonadati</taxon>
        <taxon>Pseudomonadota</taxon>
        <taxon>Gammaproteobacteria</taxon>
        <taxon>Enterobacterales</taxon>
        <taxon>Enterobacteriaceae</taxon>
        <taxon>Salmonella</taxon>
    </lineage>
</organism>
<comment type="caution">
    <text evidence="3">The sequence shown here is derived from an EMBL/GenBank/DDBJ whole genome shotgun (WGS) entry which is preliminary data.</text>
</comment>
<dbReference type="SUPFAM" id="SSF46785">
    <property type="entry name" value="Winged helix' DNA-binding domain"/>
    <property type="match status" value="1"/>
</dbReference>
<evidence type="ECO:0000259" key="2">
    <source>
        <dbReference type="SMART" id="SM00471"/>
    </source>
</evidence>
<protein>
    <submittedName>
        <fullName evidence="3">Relaxase</fullName>
    </submittedName>
</protein>
<dbReference type="Gene3D" id="1.10.3210.40">
    <property type="match status" value="1"/>
</dbReference>
<dbReference type="AlphaFoldDB" id="A0A5Y2S358"/>
<dbReference type="SUPFAM" id="SSF109604">
    <property type="entry name" value="HD-domain/PDEase-like"/>
    <property type="match status" value="1"/>
</dbReference>
<dbReference type="InterPro" id="IPR022391">
    <property type="entry name" value="ICE_relaxase_PFGI-1"/>
</dbReference>
<dbReference type="NCBIfam" id="TIGR03760">
    <property type="entry name" value="ICE_TraI_Pfluor"/>
    <property type="match status" value="1"/>
</dbReference>
<dbReference type="NCBIfam" id="NF041494">
    <property type="entry name" value="MobH"/>
    <property type="match status" value="1"/>
</dbReference>
<gene>
    <name evidence="3" type="ORF">FNN84_15125</name>
</gene>
<evidence type="ECO:0000256" key="1">
    <source>
        <dbReference type="SAM" id="MobiDB-lite"/>
    </source>
</evidence>
<evidence type="ECO:0000313" key="3">
    <source>
        <dbReference type="EMBL" id="ECF6052524.1"/>
    </source>
</evidence>
<name>A0A5Y2S358_SALER</name>
<dbReference type="Gene3D" id="2.40.10.200">
    <property type="entry name" value="STY4665 C-terminal domain-like"/>
    <property type="match status" value="1"/>
</dbReference>
<reference evidence="3" key="1">
    <citation type="submission" date="2019-07" db="EMBL/GenBank/DDBJ databases">
        <authorList>
            <person name="Ashton P.M."/>
            <person name="Dallman T."/>
            <person name="Nair S."/>
            <person name="De Pinna E."/>
            <person name="Peters T."/>
            <person name="Grant K."/>
        </authorList>
    </citation>
    <scope>NUCLEOTIDE SEQUENCE [LARGE SCALE GENOMIC DNA]</scope>
    <source>
        <strain evidence="3">107213</strain>
    </source>
</reference>
<dbReference type="InterPro" id="IPR003607">
    <property type="entry name" value="HD/PDEase_dom"/>
</dbReference>
<proteinExistence type="predicted"/>
<accession>A0A5Y2S358</accession>
<dbReference type="Proteomes" id="UP000839746">
    <property type="component" value="Unassembled WGS sequence"/>
</dbReference>
<dbReference type="Pfam" id="PF07515">
    <property type="entry name" value="TraI_2_C"/>
    <property type="match status" value="1"/>
</dbReference>
<dbReference type="InterPro" id="IPR036388">
    <property type="entry name" value="WH-like_DNA-bd_sf"/>
</dbReference>
<dbReference type="SMART" id="SM00471">
    <property type="entry name" value="HDc"/>
    <property type="match status" value="1"/>
</dbReference>
<feature type="domain" description="HD/PDEase" evidence="2">
    <location>
        <begin position="85"/>
        <end position="246"/>
    </location>
</feature>
<sequence length="532" mass="59274">MLKWLQRPSRSQPPAPDAALPEGWYAPQSAEQLLATPLRQSCLHQLRQLTPLPDTLFDRWILTAIHRFAALVQLLPALQSHHHFTPGGLLDHSLEVACNAIRLRQGFLLPPEAGAEEQARQASAWTVTVVCAALLHDTGKIAVDMEIHQRDGTRWHPWQGNLAQPYRWQYQSHGRDYHLHPAAGAMLISQLIPSPLLNWLTGYPAAFASLIYQLTGHYERAGALTELVQQADKASVARYLGGNIKTALAQKPSSFPQQLLTALRSLVQNEYRLNNPECGSDGWLTEDALWLISKTTADRVRAWLLQHGVSSVPENNNRLFDELLTHQLIVANEDKAIWRCIIRSDKGWSPVEPLTLLRLTPSAIWEPGEQRPAGFAGDVTPVSEAEPVPELSAPTQPLPEIADDPRLGDNNNFLQWLKNHTSPSGTVNTRNGKVHVVENHLFLISPGIFKTYAAETTGDTGDGWKLAQRMFQESGLALRCNNDSFIWTCEVRAPQKTGQLKGFLMEDPGLVLGEKMPVNNPWLKLAVSKQNK</sequence>
<dbReference type="Gene3D" id="1.10.10.10">
    <property type="entry name" value="Winged helix-like DNA-binding domain superfamily/Winged helix DNA-binding domain"/>
    <property type="match status" value="1"/>
</dbReference>
<dbReference type="InterPro" id="IPR011093">
    <property type="entry name" value="TraI_2_C"/>
</dbReference>